<name>A0AAN0VI88_9RHOB</name>
<gene>
    <name evidence="1" type="ORF">RCA23_c11950</name>
</gene>
<reference evidence="1 2" key="1">
    <citation type="journal article" date="2014" name="ISME J.">
        <title>Adaptation of an abundant Roseobacter RCA organism to pelagic systems revealed by genomic and transcriptomic analyses.</title>
        <authorList>
            <person name="Voget S."/>
            <person name="Wemheuer B."/>
            <person name="Brinkhoff T."/>
            <person name="Vollmers J."/>
            <person name="Dietrich S."/>
            <person name="Giebel H.A."/>
            <person name="Beardsley C."/>
            <person name="Sardemann C."/>
            <person name="Bakenhus I."/>
            <person name="Billerbeck S."/>
            <person name="Daniel R."/>
            <person name="Simon M."/>
        </authorList>
    </citation>
    <scope>NUCLEOTIDE SEQUENCE [LARGE SCALE GENOMIC DNA]</scope>
    <source>
        <strain evidence="1 2">RCA23</strain>
    </source>
</reference>
<evidence type="ECO:0000313" key="1">
    <source>
        <dbReference type="EMBL" id="AII86742.1"/>
    </source>
</evidence>
<organism evidence="1 2">
    <name type="scientific">Planktomarina temperata RCA23</name>
    <dbReference type="NCBI Taxonomy" id="666509"/>
    <lineage>
        <taxon>Bacteria</taxon>
        <taxon>Pseudomonadati</taxon>
        <taxon>Pseudomonadota</taxon>
        <taxon>Alphaproteobacteria</taxon>
        <taxon>Rhodobacterales</taxon>
        <taxon>Paracoccaceae</taxon>
        <taxon>Planktomarina</taxon>
    </lineage>
</organism>
<dbReference type="KEGG" id="ptp:RCA23_c11950"/>
<accession>A0AAN0VI88</accession>
<dbReference type="Proteomes" id="UP000028680">
    <property type="component" value="Chromosome"/>
</dbReference>
<protein>
    <submittedName>
        <fullName evidence="1">Uncharacterized protein</fullName>
    </submittedName>
</protein>
<evidence type="ECO:0000313" key="2">
    <source>
        <dbReference type="Proteomes" id="UP000028680"/>
    </source>
</evidence>
<proteinExistence type="predicted"/>
<dbReference type="AlphaFoldDB" id="A0AAN0VI88"/>
<keyword evidence="2" id="KW-1185">Reference proteome</keyword>
<dbReference type="RefSeq" id="WP_044049557.1">
    <property type="nucleotide sequence ID" value="NZ_CP003984.1"/>
</dbReference>
<dbReference type="EMBL" id="CP003984">
    <property type="protein sequence ID" value="AII86742.1"/>
    <property type="molecule type" value="Genomic_DNA"/>
</dbReference>
<sequence>MKKIALLVALIAPTLVEAEKSFLCLPEVSIGWTNNDDPFDIRRLDHQNKWVLQPIEVREIEFLSDLPADPLKANYSLTLLGSKDAWGFCDFRDNALMNACYQFMRPGDDKKSWDNKLSDTPMFSFGRDFNEYWSYNFIDTDKILFNSLSGIPKFGKPVLGLERGICEPF</sequence>